<dbReference type="PATRIC" id="fig|264251.5.peg.489"/>
<feature type="region of interest" description="Disordered" evidence="1">
    <location>
        <begin position="1"/>
        <end position="22"/>
    </location>
</feature>
<keyword evidence="2" id="KW-0812">Transmembrane</keyword>
<dbReference type="EMBL" id="JNBQ01000001">
    <property type="protein sequence ID" value="KLN36720.1"/>
    <property type="molecule type" value="Genomic_DNA"/>
</dbReference>
<evidence type="ECO:0000259" key="3">
    <source>
        <dbReference type="Pfam" id="PF19407"/>
    </source>
</evidence>
<evidence type="ECO:0000256" key="1">
    <source>
        <dbReference type="SAM" id="MobiDB-lite"/>
    </source>
</evidence>
<feature type="domain" description="Choice-of-anchor A" evidence="4">
    <location>
        <begin position="53"/>
        <end position="359"/>
    </location>
</feature>
<protein>
    <recommendedName>
        <fullName evidence="7">Choice-of-anchor A family protein</fullName>
    </recommendedName>
</protein>
<dbReference type="Pfam" id="PF20597">
    <property type="entry name" value="pAdhesive_15"/>
    <property type="match status" value="1"/>
</dbReference>
<evidence type="ECO:0000259" key="4">
    <source>
        <dbReference type="Pfam" id="PF20597"/>
    </source>
</evidence>
<sequence length="560" mass="56779">MTRSTLTPEQQTPSTPRRSRRRPAAALLSVGLLAGAGLVVPATSATAADAVNPFDLAGGFSVYAREDARLDNHETEGSVAVGGELSVRAEGGMYAIVHQVAGTADYTIPTVDGDPTRLLVGSYAPTSGLAQITNAGVPADSGAELEGYLKVVGDDPAFDTYQRGDWVRYRTEVDEAPSIDATNQKWPDGATTVATQRDSVAAYVEAGATETAEVRQCLADLVPSGSAHVLSVAEDVGDRVVLSALEPGRPNVVDYATIADAYTVQFADGVLPSADTPLVVSVPAGTTDLRGSVFGAEGAAARSVLWDLSQLEGPVTLGTGGTRLDGSVYAPTADLTVEAAPLDGQVVAQNLTLLGGEAHAYLFAGSIPCATEPVVETGSLTVTKRVAGDAASTVPAGTTFTVAYDADGSTGELTVPVGGSATVADLPLGTEVVLSEPGLPAVDGVEWGEPTWQVDGAAVEPGDDGTVRVEIGTTADVAVVLTNTADTPVEPTPTPSTPTPTEPTPPTVPVTPDAPTPPAADGGSDGLATTGVQAWGVALAATVLVVLGVTVLVLRRRQDA</sequence>
<gene>
    <name evidence="5" type="ORF">FB00_02365</name>
</gene>
<evidence type="ECO:0008006" key="7">
    <source>
        <dbReference type="Google" id="ProtNLM"/>
    </source>
</evidence>
<feature type="compositionally biased region" description="Polar residues" evidence="1">
    <location>
        <begin position="1"/>
        <end position="11"/>
    </location>
</feature>
<dbReference type="AlphaFoldDB" id="A0A0H2KT25"/>
<comment type="caution">
    <text evidence="5">The sequence shown here is derived from an EMBL/GenBank/DDBJ whole genome shotgun (WGS) entry which is preliminary data.</text>
</comment>
<evidence type="ECO:0000313" key="6">
    <source>
        <dbReference type="Proteomes" id="UP000035265"/>
    </source>
</evidence>
<keyword evidence="2" id="KW-0472">Membrane</keyword>
<dbReference type="NCBIfam" id="TIGR04215">
    <property type="entry name" value="choice_anch_A"/>
    <property type="match status" value="1"/>
</dbReference>
<feature type="compositionally biased region" description="Pro residues" evidence="1">
    <location>
        <begin position="490"/>
        <end position="518"/>
    </location>
</feature>
<accession>A0A0H2KT25</accession>
<feature type="region of interest" description="Disordered" evidence="1">
    <location>
        <begin position="484"/>
        <end position="527"/>
    </location>
</feature>
<keyword evidence="2" id="KW-1133">Transmembrane helix</keyword>
<dbReference type="RefSeq" id="WP_047231142.1">
    <property type="nucleotide sequence ID" value="NZ_JNBQ01000001.1"/>
</dbReference>
<dbReference type="InterPro" id="IPR046022">
    <property type="entry name" value="DUF5979"/>
</dbReference>
<evidence type="ECO:0000313" key="5">
    <source>
        <dbReference type="EMBL" id="KLN36720.1"/>
    </source>
</evidence>
<organism evidence="5 6">
    <name type="scientific">Cellulosimicrobium funkei</name>
    <dbReference type="NCBI Taxonomy" id="264251"/>
    <lineage>
        <taxon>Bacteria</taxon>
        <taxon>Bacillati</taxon>
        <taxon>Actinomycetota</taxon>
        <taxon>Actinomycetes</taxon>
        <taxon>Micrococcales</taxon>
        <taxon>Promicromonosporaceae</taxon>
        <taxon>Cellulosimicrobium</taxon>
    </lineage>
</organism>
<dbReference type="STRING" id="264251.FB00_02365"/>
<proteinExistence type="predicted"/>
<dbReference type="Pfam" id="PF19407">
    <property type="entry name" value="DUF5979"/>
    <property type="match status" value="1"/>
</dbReference>
<reference evidence="5 6" key="1">
    <citation type="submission" date="2014-05" db="EMBL/GenBank/DDBJ databases">
        <title>Cellulosimicrobium funkei U11 genome.</title>
        <authorList>
            <person name="Hu C."/>
            <person name="Gong Y."/>
            <person name="Wan W."/>
            <person name="Jiang M."/>
        </authorList>
    </citation>
    <scope>NUCLEOTIDE SEQUENCE [LARGE SCALE GENOMIC DNA]</scope>
    <source>
        <strain evidence="5 6">U11</strain>
    </source>
</reference>
<feature type="transmembrane region" description="Helical" evidence="2">
    <location>
        <begin position="534"/>
        <end position="554"/>
    </location>
</feature>
<keyword evidence="6" id="KW-1185">Reference proteome</keyword>
<name>A0A0H2KT25_9MICO</name>
<dbReference type="InterPro" id="IPR026588">
    <property type="entry name" value="Choice_anch_A"/>
</dbReference>
<feature type="domain" description="DUF5979" evidence="3">
    <location>
        <begin position="380"/>
        <end position="484"/>
    </location>
</feature>
<dbReference type="Proteomes" id="UP000035265">
    <property type="component" value="Unassembled WGS sequence"/>
</dbReference>
<evidence type="ECO:0000256" key="2">
    <source>
        <dbReference type="SAM" id="Phobius"/>
    </source>
</evidence>